<evidence type="ECO:0000256" key="4">
    <source>
        <dbReference type="PIRSR" id="PIRSR000303-1"/>
    </source>
</evidence>
<dbReference type="InterPro" id="IPR029759">
    <property type="entry name" value="GPX_AS"/>
</dbReference>
<dbReference type="PROSITE" id="PS51355">
    <property type="entry name" value="GLUTATHIONE_PEROXID_3"/>
    <property type="match status" value="1"/>
</dbReference>
<dbReference type="Pfam" id="PF00255">
    <property type="entry name" value="GSHPx"/>
    <property type="match status" value="1"/>
</dbReference>
<dbReference type="GO" id="GO:0034599">
    <property type="term" value="P:cellular response to oxidative stress"/>
    <property type="evidence" value="ECO:0007669"/>
    <property type="project" value="TreeGrafter"/>
</dbReference>
<dbReference type="Proteomes" id="UP000236721">
    <property type="component" value="Unassembled WGS sequence"/>
</dbReference>
<dbReference type="PIRSF" id="PIRSF000303">
    <property type="entry name" value="Glutathion_perox"/>
    <property type="match status" value="1"/>
</dbReference>
<evidence type="ECO:0000313" key="8">
    <source>
        <dbReference type="Proteomes" id="UP000236721"/>
    </source>
</evidence>
<dbReference type="InterPro" id="IPR000889">
    <property type="entry name" value="Glutathione_peroxidase"/>
</dbReference>
<evidence type="ECO:0000256" key="2">
    <source>
        <dbReference type="ARBA" id="ARBA00022559"/>
    </source>
</evidence>
<gene>
    <name evidence="7" type="ORF">SAMN04488244_104186</name>
</gene>
<evidence type="ECO:0000313" key="7">
    <source>
        <dbReference type="EMBL" id="SEF85968.1"/>
    </source>
</evidence>
<reference evidence="8" key="1">
    <citation type="submission" date="2016-10" db="EMBL/GenBank/DDBJ databases">
        <authorList>
            <person name="Varghese N."/>
            <person name="Submissions S."/>
        </authorList>
    </citation>
    <scope>NUCLEOTIDE SEQUENCE [LARGE SCALE GENOMIC DNA]</scope>
    <source>
        <strain evidence="8">CGMCC 1.7062</strain>
    </source>
</reference>
<dbReference type="PROSITE" id="PS00460">
    <property type="entry name" value="GLUTATHIONE_PEROXID_1"/>
    <property type="match status" value="1"/>
</dbReference>
<dbReference type="CDD" id="cd00340">
    <property type="entry name" value="GSH_Peroxidase"/>
    <property type="match status" value="1"/>
</dbReference>
<feature type="signal peptide" evidence="6">
    <location>
        <begin position="1"/>
        <end position="24"/>
    </location>
</feature>
<dbReference type="PANTHER" id="PTHR11592:SF44">
    <property type="entry name" value="GLUTATHIONE PEROXIDASE"/>
    <property type="match status" value="1"/>
</dbReference>
<evidence type="ECO:0000256" key="1">
    <source>
        <dbReference type="ARBA" id="ARBA00006926"/>
    </source>
</evidence>
<dbReference type="PRINTS" id="PR01011">
    <property type="entry name" value="GLUTPROXDASE"/>
</dbReference>
<keyword evidence="2 5" id="KW-0575">Peroxidase</keyword>
<evidence type="ECO:0000256" key="6">
    <source>
        <dbReference type="SAM" id="SignalP"/>
    </source>
</evidence>
<feature type="active site" evidence="4">
    <location>
        <position position="64"/>
    </location>
</feature>
<protein>
    <recommendedName>
        <fullName evidence="5">Glutathione peroxidase</fullName>
    </recommendedName>
</protein>
<accession>A0A1H5VGN1</accession>
<keyword evidence="6" id="KW-0732">Signal</keyword>
<dbReference type="PANTHER" id="PTHR11592">
    <property type="entry name" value="GLUTATHIONE PEROXIDASE"/>
    <property type="match status" value="1"/>
</dbReference>
<keyword evidence="8" id="KW-1185">Reference proteome</keyword>
<dbReference type="SUPFAM" id="SSF52833">
    <property type="entry name" value="Thioredoxin-like"/>
    <property type="match status" value="1"/>
</dbReference>
<dbReference type="InterPro" id="IPR036249">
    <property type="entry name" value="Thioredoxin-like_sf"/>
</dbReference>
<comment type="similarity">
    <text evidence="1 5">Belongs to the glutathione peroxidase family.</text>
</comment>
<feature type="chain" id="PRO_5009287234" description="Glutathione peroxidase" evidence="6">
    <location>
        <begin position="25"/>
        <end position="183"/>
    </location>
</feature>
<dbReference type="EMBL" id="FNVG01000004">
    <property type="protein sequence ID" value="SEF85968.1"/>
    <property type="molecule type" value="Genomic_DNA"/>
</dbReference>
<dbReference type="Gene3D" id="3.40.30.10">
    <property type="entry name" value="Glutaredoxin"/>
    <property type="match status" value="1"/>
</dbReference>
<proteinExistence type="inferred from homology"/>
<organism evidence="7 8">
    <name type="scientific">Vibrio hangzhouensis</name>
    <dbReference type="NCBI Taxonomy" id="462991"/>
    <lineage>
        <taxon>Bacteria</taxon>
        <taxon>Pseudomonadati</taxon>
        <taxon>Pseudomonadota</taxon>
        <taxon>Gammaproteobacteria</taxon>
        <taxon>Vibrionales</taxon>
        <taxon>Vibrionaceae</taxon>
        <taxon>Vibrio</taxon>
    </lineage>
</organism>
<name>A0A1H5VGN1_9VIBR</name>
<sequence length="183" mass="20252">MMGMVFKALLLGLLFGFVAKETLAATCPALLDSTQRKLNSTEQVDLCNEYSGKVLLVVNTASQCGYTGQYKQLEQLHNRYKAQGFSVVGFPSNDFNQDRGSEENTAKICYLDYGVTFPMMARSSVKGTQANPVFSEIARQSGVVPKWNFYKYLIGQDGRVVGVFSSSVSPVDDKITEMIEKQL</sequence>
<evidence type="ECO:0000256" key="3">
    <source>
        <dbReference type="ARBA" id="ARBA00023002"/>
    </source>
</evidence>
<dbReference type="AlphaFoldDB" id="A0A1H5VGN1"/>
<dbReference type="RefSeq" id="WP_167390957.1">
    <property type="nucleotide sequence ID" value="NZ_FNVG01000004.1"/>
</dbReference>
<dbReference type="GO" id="GO:0004601">
    <property type="term" value="F:peroxidase activity"/>
    <property type="evidence" value="ECO:0007669"/>
    <property type="project" value="UniProtKB-KW"/>
</dbReference>
<evidence type="ECO:0000256" key="5">
    <source>
        <dbReference type="RuleBase" id="RU000499"/>
    </source>
</evidence>
<keyword evidence="3 5" id="KW-0560">Oxidoreductase</keyword>